<dbReference type="Pfam" id="PF05721">
    <property type="entry name" value="PhyH"/>
    <property type="match status" value="1"/>
</dbReference>
<comment type="cofactor">
    <cofactor evidence="1">
        <name>Fe cation</name>
        <dbReference type="ChEBI" id="CHEBI:24875"/>
    </cofactor>
</comment>
<organism evidence="3 4">
    <name type="scientific">Emiliania huxleyi (strain CCMP1516)</name>
    <dbReference type="NCBI Taxonomy" id="280463"/>
    <lineage>
        <taxon>Eukaryota</taxon>
        <taxon>Haptista</taxon>
        <taxon>Haptophyta</taxon>
        <taxon>Prymnesiophyceae</taxon>
        <taxon>Isochrysidales</taxon>
        <taxon>Noelaerhabdaceae</taxon>
        <taxon>Emiliania</taxon>
    </lineage>
</organism>
<dbReference type="Proteomes" id="UP000013827">
    <property type="component" value="Unassembled WGS sequence"/>
</dbReference>
<dbReference type="PANTHER" id="PTHR20883:SF49">
    <property type="entry name" value="PHYTANOYL-COA DIOXYGENASE"/>
    <property type="match status" value="1"/>
</dbReference>
<protein>
    <recommendedName>
        <fullName evidence="5">Phytanoyl-CoA dioxygenase</fullName>
    </recommendedName>
</protein>
<feature type="compositionally biased region" description="Basic residues" evidence="2">
    <location>
        <begin position="337"/>
        <end position="348"/>
    </location>
</feature>
<dbReference type="InterPro" id="IPR008775">
    <property type="entry name" value="Phytyl_CoA_dOase-like"/>
</dbReference>
<keyword evidence="4" id="KW-1185">Reference proteome</keyword>
<accession>A0A0D3IGU4</accession>
<dbReference type="PaxDb" id="2903-EOD10479"/>
<proteinExistence type="predicted"/>
<dbReference type="Gene3D" id="2.60.120.620">
    <property type="entry name" value="q2cbj1_9rhob like domain"/>
    <property type="match status" value="1"/>
</dbReference>
<evidence type="ECO:0000313" key="4">
    <source>
        <dbReference type="Proteomes" id="UP000013827"/>
    </source>
</evidence>
<dbReference type="GeneID" id="17256596"/>
<dbReference type="PANTHER" id="PTHR20883">
    <property type="entry name" value="PHYTANOYL-COA DIOXYGENASE DOMAIN CONTAINING 1"/>
    <property type="match status" value="1"/>
</dbReference>
<dbReference type="KEGG" id="ehx:EMIHUDRAFT_358197"/>
<feature type="compositionally biased region" description="Gly residues" evidence="2">
    <location>
        <begin position="314"/>
        <end position="326"/>
    </location>
</feature>
<dbReference type="AlphaFoldDB" id="A0A0D3IGU4"/>
<dbReference type="RefSeq" id="XP_005762908.1">
    <property type="nucleotide sequence ID" value="XM_005762851.1"/>
</dbReference>
<evidence type="ECO:0000313" key="3">
    <source>
        <dbReference type="EnsemblProtists" id="EOD10479"/>
    </source>
</evidence>
<evidence type="ECO:0000256" key="1">
    <source>
        <dbReference type="ARBA" id="ARBA00001962"/>
    </source>
</evidence>
<evidence type="ECO:0000256" key="2">
    <source>
        <dbReference type="SAM" id="MobiDB-lite"/>
    </source>
</evidence>
<sequence>MLEFERTGHVRTRKLLPGAATSALSKEVDRLYTERESEALRQKVRVLLGDDRLARAEHKSAASPHVLRRILREELPEGAVPFMQLFNLWRTSPMVHELWRSPALAGTAASLLGVERVRLYQDSYFLKRPGDGPTHWHSDLSMAPLDTNSFVTCWLPLHDVAAPDDGGSSLVFASGSHRDVALNFWHGDPRRPVDASTRGYPLRDGGALRAGDATWHHGWVLHSAAPNMGDVPRRAVAVSFYADGASRLQGALRSQDDEDAESCVAWLGDVRPGRAARHRLLPLVWPPDATGGGSARGSVGSCAEASTRARRSVGGAGGRGGRGGAGDGKRGRGGGARGRRRAWGKVEP</sequence>
<dbReference type="eggNOG" id="ENOG502RXRT">
    <property type="taxonomic scope" value="Eukaryota"/>
</dbReference>
<dbReference type="EnsemblProtists" id="EOD10479">
    <property type="protein sequence ID" value="EOD10479"/>
    <property type="gene ID" value="EMIHUDRAFT_358197"/>
</dbReference>
<feature type="region of interest" description="Disordered" evidence="2">
    <location>
        <begin position="287"/>
        <end position="348"/>
    </location>
</feature>
<dbReference type="HOGENOM" id="CLU_048953_1_0_1"/>
<reference evidence="4" key="1">
    <citation type="journal article" date="2013" name="Nature">
        <title>Pan genome of the phytoplankton Emiliania underpins its global distribution.</title>
        <authorList>
            <person name="Read B.A."/>
            <person name="Kegel J."/>
            <person name="Klute M.J."/>
            <person name="Kuo A."/>
            <person name="Lefebvre S.C."/>
            <person name="Maumus F."/>
            <person name="Mayer C."/>
            <person name="Miller J."/>
            <person name="Monier A."/>
            <person name="Salamov A."/>
            <person name="Young J."/>
            <person name="Aguilar M."/>
            <person name="Claverie J.M."/>
            <person name="Frickenhaus S."/>
            <person name="Gonzalez K."/>
            <person name="Herman E.K."/>
            <person name="Lin Y.C."/>
            <person name="Napier J."/>
            <person name="Ogata H."/>
            <person name="Sarno A.F."/>
            <person name="Shmutz J."/>
            <person name="Schroeder D."/>
            <person name="de Vargas C."/>
            <person name="Verret F."/>
            <person name="von Dassow P."/>
            <person name="Valentin K."/>
            <person name="Van de Peer Y."/>
            <person name="Wheeler G."/>
            <person name="Dacks J.B."/>
            <person name="Delwiche C.F."/>
            <person name="Dyhrman S.T."/>
            <person name="Glockner G."/>
            <person name="John U."/>
            <person name="Richards T."/>
            <person name="Worden A.Z."/>
            <person name="Zhang X."/>
            <person name="Grigoriev I.V."/>
            <person name="Allen A.E."/>
            <person name="Bidle K."/>
            <person name="Borodovsky M."/>
            <person name="Bowler C."/>
            <person name="Brownlee C."/>
            <person name="Cock J.M."/>
            <person name="Elias M."/>
            <person name="Gladyshev V.N."/>
            <person name="Groth M."/>
            <person name="Guda C."/>
            <person name="Hadaegh A."/>
            <person name="Iglesias-Rodriguez M.D."/>
            <person name="Jenkins J."/>
            <person name="Jones B.M."/>
            <person name="Lawson T."/>
            <person name="Leese F."/>
            <person name="Lindquist E."/>
            <person name="Lobanov A."/>
            <person name="Lomsadze A."/>
            <person name="Malik S.B."/>
            <person name="Marsh M.E."/>
            <person name="Mackinder L."/>
            <person name="Mock T."/>
            <person name="Mueller-Roeber B."/>
            <person name="Pagarete A."/>
            <person name="Parker M."/>
            <person name="Probert I."/>
            <person name="Quesneville H."/>
            <person name="Raines C."/>
            <person name="Rensing S.A."/>
            <person name="Riano-Pachon D.M."/>
            <person name="Richier S."/>
            <person name="Rokitta S."/>
            <person name="Shiraiwa Y."/>
            <person name="Soanes D.M."/>
            <person name="van der Giezen M."/>
            <person name="Wahlund T.M."/>
            <person name="Williams B."/>
            <person name="Wilson W."/>
            <person name="Wolfe G."/>
            <person name="Wurch L.L."/>
        </authorList>
    </citation>
    <scope>NUCLEOTIDE SEQUENCE</scope>
</reference>
<dbReference type="SUPFAM" id="SSF51197">
    <property type="entry name" value="Clavaminate synthase-like"/>
    <property type="match status" value="1"/>
</dbReference>
<name>A0A0D3IGU4_EMIH1</name>
<evidence type="ECO:0008006" key="5">
    <source>
        <dbReference type="Google" id="ProtNLM"/>
    </source>
</evidence>
<reference evidence="3" key="2">
    <citation type="submission" date="2024-10" db="UniProtKB">
        <authorList>
            <consortium name="EnsemblProtists"/>
        </authorList>
    </citation>
    <scope>IDENTIFICATION</scope>
</reference>
<dbReference type="OMA" id="HWSPPQP"/>